<dbReference type="SUPFAM" id="SSF53098">
    <property type="entry name" value="Ribonuclease H-like"/>
    <property type="match status" value="1"/>
</dbReference>
<proteinExistence type="predicted"/>
<dbReference type="AlphaFoldDB" id="A0AAN7F5A0"/>
<keyword evidence="3" id="KW-1185">Reference proteome</keyword>
<evidence type="ECO:0000313" key="2">
    <source>
        <dbReference type="EMBL" id="KAK4586543.1"/>
    </source>
</evidence>
<dbReference type="InterPro" id="IPR002156">
    <property type="entry name" value="RNaseH_domain"/>
</dbReference>
<dbReference type="InterPro" id="IPR044730">
    <property type="entry name" value="RNase_H-like_dom_plant"/>
</dbReference>
<dbReference type="CDD" id="cd06222">
    <property type="entry name" value="RNase_H_like"/>
    <property type="match status" value="1"/>
</dbReference>
<feature type="domain" description="RNase H type-1" evidence="1">
    <location>
        <begin position="344"/>
        <end position="464"/>
    </location>
</feature>
<organism evidence="2 3">
    <name type="scientific">Quercus rubra</name>
    <name type="common">Northern red oak</name>
    <name type="synonym">Quercus borealis</name>
    <dbReference type="NCBI Taxonomy" id="3512"/>
    <lineage>
        <taxon>Eukaryota</taxon>
        <taxon>Viridiplantae</taxon>
        <taxon>Streptophyta</taxon>
        <taxon>Embryophyta</taxon>
        <taxon>Tracheophyta</taxon>
        <taxon>Spermatophyta</taxon>
        <taxon>Magnoliopsida</taxon>
        <taxon>eudicotyledons</taxon>
        <taxon>Gunneridae</taxon>
        <taxon>Pentapetalae</taxon>
        <taxon>rosids</taxon>
        <taxon>fabids</taxon>
        <taxon>Fagales</taxon>
        <taxon>Fagaceae</taxon>
        <taxon>Quercus</taxon>
    </lineage>
</organism>
<dbReference type="PANTHER" id="PTHR47723:SF19">
    <property type="entry name" value="POLYNUCLEOTIDYL TRANSFERASE, RIBONUCLEASE H-LIKE SUPERFAMILY PROTEIN"/>
    <property type="match status" value="1"/>
</dbReference>
<dbReference type="Pfam" id="PF13456">
    <property type="entry name" value="RVT_3"/>
    <property type="match status" value="1"/>
</dbReference>
<dbReference type="InterPro" id="IPR053151">
    <property type="entry name" value="RNase_H-like"/>
</dbReference>
<reference evidence="2 3" key="1">
    <citation type="journal article" date="2023" name="G3 (Bethesda)">
        <title>A haplotype-resolved chromosome-scale genome for Quercus rubra L. provides insights into the genetics of adaptive traits for red oak species.</title>
        <authorList>
            <person name="Kapoor B."/>
            <person name="Jenkins J."/>
            <person name="Schmutz J."/>
            <person name="Zhebentyayeva T."/>
            <person name="Kuelheim C."/>
            <person name="Coggeshall M."/>
            <person name="Heim C."/>
            <person name="Lasky J.R."/>
            <person name="Leites L."/>
            <person name="Islam-Faridi N."/>
            <person name="Romero-Severson J."/>
            <person name="DeLeo V.L."/>
            <person name="Lucas S.M."/>
            <person name="Lazic D."/>
            <person name="Gailing O."/>
            <person name="Carlson J."/>
            <person name="Staton M."/>
        </authorList>
    </citation>
    <scope>NUCLEOTIDE SEQUENCE [LARGE SCALE GENOMIC DNA]</scope>
    <source>
        <strain evidence="2">Pseudo-F2</strain>
    </source>
</reference>
<accession>A0AAN7F5A0</accession>
<dbReference type="InterPro" id="IPR036397">
    <property type="entry name" value="RNaseH_sf"/>
</dbReference>
<dbReference type="Gene3D" id="3.30.420.10">
    <property type="entry name" value="Ribonuclease H-like superfamily/Ribonuclease H"/>
    <property type="match status" value="1"/>
</dbReference>
<gene>
    <name evidence="2" type="ORF">RGQ29_023619</name>
</gene>
<evidence type="ECO:0000259" key="1">
    <source>
        <dbReference type="Pfam" id="PF13456"/>
    </source>
</evidence>
<comment type="caution">
    <text evidence="2">The sequence shown here is derived from an EMBL/GenBank/DDBJ whole genome shotgun (WGS) entry which is preliminary data.</text>
</comment>
<sequence>MDRLNINFMWGSSDRKKKIHLIGWEKITRDKEVGGLGIQAAKSKNTALLAKLNWRFKTEKLALWVRVLSHKYWGQRSRPINLLKTTSCSSTWVGIKKGEDIVSKGAKWVARKDSGLSLWFDKWLNKGTLRSCIFGLLNKGDDEVRLRDISSFLCWNWEGISFSFPKEILMEIKATLIPYSMLREDRLSWSFSPRREFHLKDTYRIANAKESKLELQPFSGVWVWKIPSLPRIKRFLWQCCHQSIPVRALLAERAPETISHAFRNCLKAQSFWNSFSPLVSASIFYGTQFLDWLRLNCRSMQRCDVADLDWAILFSIAIWVIWLNQNNTIFVRWLPPSLNWVKVNSDGSSMGNPGLAGGGDLIHNQEGERVKGCARAIGCATSVAAELWALRDRIRLCISLKLPAIFFELDAKLVVDLLKKDMEKSNGIDVLVVDCREGLKEIPMVRIQHCYREANKCTNALARKGALMD</sequence>
<dbReference type="GO" id="GO:0004523">
    <property type="term" value="F:RNA-DNA hybrid ribonuclease activity"/>
    <property type="evidence" value="ECO:0007669"/>
    <property type="project" value="InterPro"/>
</dbReference>
<evidence type="ECO:0000313" key="3">
    <source>
        <dbReference type="Proteomes" id="UP001324115"/>
    </source>
</evidence>
<protein>
    <recommendedName>
        <fullName evidence="1">RNase H type-1 domain-containing protein</fullName>
    </recommendedName>
</protein>
<dbReference type="PANTHER" id="PTHR47723">
    <property type="entry name" value="OS05G0353850 PROTEIN"/>
    <property type="match status" value="1"/>
</dbReference>
<dbReference type="EMBL" id="JAXUIC010000006">
    <property type="protein sequence ID" value="KAK4586543.1"/>
    <property type="molecule type" value="Genomic_DNA"/>
</dbReference>
<name>A0AAN7F5A0_QUERU</name>
<dbReference type="InterPro" id="IPR012337">
    <property type="entry name" value="RNaseH-like_sf"/>
</dbReference>
<dbReference type="Proteomes" id="UP001324115">
    <property type="component" value="Unassembled WGS sequence"/>
</dbReference>
<dbReference type="GO" id="GO:0003676">
    <property type="term" value="F:nucleic acid binding"/>
    <property type="evidence" value="ECO:0007669"/>
    <property type="project" value="InterPro"/>
</dbReference>